<dbReference type="GO" id="GO:0004386">
    <property type="term" value="F:helicase activity"/>
    <property type="evidence" value="ECO:0007669"/>
    <property type="project" value="UniProtKB-KW"/>
</dbReference>
<dbReference type="Pfam" id="PF00270">
    <property type="entry name" value="DEAD"/>
    <property type="match status" value="1"/>
</dbReference>
<dbReference type="InterPro" id="IPR012961">
    <property type="entry name" value="Ski2/MTR4_C"/>
</dbReference>
<dbReference type="InterPro" id="IPR001650">
    <property type="entry name" value="Helicase_C-like"/>
</dbReference>
<dbReference type="InterPro" id="IPR058621">
    <property type="entry name" value="SH3_HelY"/>
</dbReference>
<proteinExistence type="predicted"/>
<dbReference type="SMART" id="SM01142">
    <property type="entry name" value="DSHCT"/>
    <property type="match status" value="1"/>
</dbReference>
<dbReference type="GO" id="GO:0003676">
    <property type="term" value="F:nucleic acid binding"/>
    <property type="evidence" value="ECO:0007669"/>
    <property type="project" value="InterPro"/>
</dbReference>
<dbReference type="InterPro" id="IPR014001">
    <property type="entry name" value="Helicase_ATP-bd"/>
</dbReference>
<dbReference type="PANTHER" id="PTHR12131">
    <property type="entry name" value="ATP-DEPENDENT RNA AND DNA HELICASE"/>
    <property type="match status" value="1"/>
</dbReference>
<evidence type="ECO:0000256" key="2">
    <source>
        <dbReference type="ARBA" id="ARBA00022801"/>
    </source>
</evidence>
<keyword evidence="8" id="KW-1185">Reference proteome</keyword>
<keyword evidence="2" id="KW-0378">Hydrolase</keyword>
<evidence type="ECO:0000313" key="8">
    <source>
        <dbReference type="Proteomes" id="UP000185628"/>
    </source>
</evidence>
<organism evidence="7 8">
    <name type="scientific">Bowdeniella nasicola</name>
    <dbReference type="NCBI Taxonomy" id="208480"/>
    <lineage>
        <taxon>Bacteria</taxon>
        <taxon>Bacillati</taxon>
        <taxon>Actinomycetota</taxon>
        <taxon>Actinomycetes</taxon>
        <taxon>Actinomycetales</taxon>
        <taxon>Actinomycetaceae</taxon>
        <taxon>Bowdeniella</taxon>
    </lineage>
</organism>
<dbReference type="SUPFAM" id="SSF52540">
    <property type="entry name" value="P-loop containing nucleoside triphosphate hydrolases"/>
    <property type="match status" value="1"/>
</dbReference>
<dbReference type="AlphaFoldDB" id="A0A1Q5Q4A1"/>
<accession>A0A1Q5Q4A1</accession>
<dbReference type="GO" id="GO:0055087">
    <property type="term" value="C:Ski complex"/>
    <property type="evidence" value="ECO:0007669"/>
    <property type="project" value="TreeGrafter"/>
</dbReference>
<feature type="domain" description="Helicase ATP-binding" evidence="5">
    <location>
        <begin position="46"/>
        <end position="204"/>
    </location>
</feature>
<evidence type="ECO:0000259" key="6">
    <source>
        <dbReference type="PROSITE" id="PS51194"/>
    </source>
</evidence>
<dbReference type="CDD" id="cd18795">
    <property type="entry name" value="SF2_C_Ski2"/>
    <property type="match status" value="1"/>
</dbReference>
<evidence type="ECO:0000256" key="4">
    <source>
        <dbReference type="ARBA" id="ARBA00022840"/>
    </source>
</evidence>
<dbReference type="GO" id="GO:0070478">
    <property type="term" value="P:nuclear-transcribed mRNA catabolic process, 3'-5' exonucleolytic nonsense-mediated decay"/>
    <property type="evidence" value="ECO:0007669"/>
    <property type="project" value="TreeGrafter"/>
</dbReference>
<dbReference type="STRING" id="208480.SAMN02910418_01454"/>
<keyword evidence="1" id="KW-0547">Nucleotide-binding</keyword>
<gene>
    <name evidence="7" type="ORF">BSZ39_04050</name>
</gene>
<sequence>MADEPELSPAERYAASRQQARYERSETAAYDASLPFPLDDFQRTACLAVEGGDGVLVAAPTGAGKTVVGEFAARLAIQGGVRLMYTTPIKALSNQKYSDFVKTWDKENVGILTGDTSINPQAPIVVMTTEVLRNMLYQDSRDLSDVRYVVMDEVHYLADRFRGPVWEECMILLPERVQVISLSATVSNAEEFGAWLTELRGHTQIIVSEIRPVPLNQHIMVGRSMLDLTHPNDPLKVNPEVYQAIGSGSRRHGQPRRRPLTSRYDVVATLDEATLLPAIIFVFSRAGCQRAVEELLAAGVTLTTRAEADRIGVIVERICMELDPTDRQAVGYETFYHAATRGIAAHHAGLLPIFKECVEQLFVQGLIKVVYATETLALGINMPARSVVIEGLVKWDGADHVMLTPGQYTQLTGRAGRRGIDVEGHAIVLYDQRINVDAIVGLASKRTYPLNSAFRPTYSMAVNLLSWLSVDQAERVLESSFAQFQVDRSVGGLARRIRKERAALEGYEKALDCTCDFPAYLELREKISRLEKSTRKKTSALHRQLALDNIGVGEVIEYRFGRRTHRGLVVDVRHSGAQGSVITLIDQTAKLRTMTGRDFVQVPVSLGSIAIQGNSWRGAKTRKQLAGKLSRFAGRKGESIVNKPRDEDAYAELDALRKQLTSHPGHSCPKRSDHERWTARWRDLRKSLRSNEQKLANKTEGLGQAFRRICAHLIELGYLNEEYHLTDNGDMLRQITAEADLLIAECLARGVLHQLSSIDLAAAATMFVYVTRGEDGRAPLHLKGDLGRAVDTIRELSESLRAGEERHGIEQMRQIDDGLVTAMRDWARGLNLNRALQTAGIPAGDFVRWVKQTADVLDHIAAAEKVSGDVESAERATAARRLIHRDIVAWSTLV</sequence>
<dbReference type="GO" id="GO:0005524">
    <property type="term" value="F:ATP binding"/>
    <property type="evidence" value="ECO:0007669"/>
    <property type="project" value="UniProtKB-KW"/>
</dbReference>
<evidence type="ECO:0000256" key="1">
    <source>
        <dbReference type="ARBA" id="ARBA00022741"/>
    </source>
</evidence>
<dbReference type="OrthoDB" id="3229913at2"/>
<dbReference type="RefSeq" id="WP_073716108.1">
    <property type="nucleotide sequence ID" value="NZ_MQVR01000015.1"/>
</dbReference>
<dbReference type="Gene3D" id="1.10.3380.30">
    <property type="match status" value="1"/>
</dbReference>
<dbReference type="SMART" id="SM00490">
    <property type="entry name" value="HELICc"/>
    <property type="match status" value="1"/>
</dbReference>
<dbReference type="Pfam" id="PF26090">
    <property type="entry name" value="SH3_HelY"/>
    <property type="match status" value="1"/>
</dbReference>
<dbReference type="Pfam" id="PF08148">
    <property type="entry name" value="DSHCT"/>
    <property type="match status" value="1"/>
</dbReference>
<protein>
    <recommendedName>
        <fullName evidence="9">ATP-dependent RNA helicase HelY</fullName>
    </recommendedName>
</protein>
<evidence type="ECO:0000259" key="5">
    <source>
        <dbReference type="PROSITE" id="PS51192"/>
    </source>
</evidence>
<keyword evidence="4" id="KW-0067">ATP-binding</keyword>
<dbReference type="PROSITE" id="PS51192">
    <property type="entry name" value="HELICASE_ATP_BIND_1"/>
    <property type="match status" value="1"/>
</dbReference>
<dbReference type="InterPro" id="IPR011545">
    <property type="entry name" value="DEAD/DEAH_box_helicase_dom"/>
</dbReference>
<feature type="domain" description="Helicase C-terminal" evidence="6">
    <location>
        <begin position="269"/>
        <end position="466"/>
    </location>
</feature>
<name>A0A1Q5Q4A1_9ACTO</name>
<keyword evidence="3" id="KW-0347">Helicase</keyword>
<comment type="caution">
    <text evidence="7">The sequence shown here is derived from an EMBL/GenBank/DDBJ whole genome shotgun (WGS) entry which is preliminary data.</text>
</comment>
<dbReference type="InterPro" id="IPR027417">
    <property type="entry name" value="P-loop_NTPase"/>
</dbReference>
<dbReference type="PROSITE" id="PS51194">
    <property type="entry name" value="HELICASE_CTER"/>
    <property type="match status" value="1"/>
</dbReference>
<reference evidence="8" key="1">
    <citation type="submission" date="2016-12" db="EMBL/GenBank/DDBJ databases">
        <authorList>
            <person name="Meng X."/>
        </authorList>
    </citation>
    <scope>NUCLEOTIDE SEQUENCE [LARGE SCALE GENOMIC DNA]</scope>
    <source>
        <strain evidence="8">DSM 19116</strain>
    </source>
</reference>
<dbReference type="SMART" id="SM00487">
    <property type="entry name" value="DEXDc"/>
    <property type="match status" value="1"/>
</dbReference>
<dbReference type="GO" id="GO:0016787">
    <property type="term" value="F:hydrolase activity"/>
    <property type="evidence" value="ECO:0007669"/>
    <property type="project" value="UniProtKB-KW"/>
</dbReference>
<dbReference type="EMBL" id="MQVR01000015">
    <property type="protein sequence ID" value="OKL54480.1"/>
    <property type="molecule type" value="Genomic_DNA"/>
</dbReference>
<dbReference type="PANTHER" id="PTHR12131:SF1">
    <property type="entry name" value="ATP-DEPENDENT RNA HELICASE SUPV3L1, MITOCHONDRIAL-RELATED"/>
    <property type="match status" value="1"/>
</dbReference>
<dbReference type="Proteomes" id="UP000185628">
    <property type="component" value="Unassembled WGS sequence"/>
</dbReference>
<evidence type="ECO:0000313" key="7">
    <source>
        <dbReference type="EMBL" id="OKL54480.1"/>
    </source>
</evidence>
<dbReference type="InterPro" id="IPR050699">
    <property type="entry name" value="RNA-DNA_Helicase"/>
</dbReference>
<dbReference type="Gene3D" id="3.40.50.300">
    <property type="entry name" value="P-loop containing nucleotide triphosphate hydrolases"/>
    <property type="match status" value="2"/>
</dbReference>
<dbReference type="Pfam" id="PF00271">
    <property type="entry name" value="Helicase_C"/>
    <property type="match status" value="1"/>
</dbReference>
<evidence type="ECO:0000256" key="3">
    <source>
        <dbReference type="ARBA" id="ARBA00022806"/>
    </source>
</evidence>
<evidence type="ECO:0008006" key="9">
    <source>
        <dbReference type="Google" id="ProtNLM"/>
    </source>
</evidence>